<dbReference type="GO" id="GO:0006351">
    <property type="term" value="P:DNA-templated transcription"/>
    <property type="evidence" value="ECO:0007669"/>
    <property type="project" value="InterPro"/>
</dbReference>
<feature type="region of interest" description="Disordered" evidence="2">
    <location>
        <begin position="57"/>
        <end position="77"/>
    </location>
</feature>
<dbReference type="EMBL" id="JAVRRD010000034">
    <property type="protein sequence ID" value="KAK5045758.1"/>
    <property type="molecule type" value="Genomic_DNA"/>
</dbReference>
<dbReference type="AlphaFoldDB" id="A0AAV9MZE9"/>
<dbReference type="GO" id="GO:0003700">
    <property type="term" value="F:DNA-binding transcription factor activity"/>
    <property type="evidence" value="ECO:0007669"/>
    <property type="project" value="InterPro"/>
</dbReference>
<evidence type="ECO:0000313" key="5">
    <source>
        <dbReference type="Proteomes" id="UP001358417"/>
    </source>
</evidence>
<dbReference type="GeneID" id="89977012"/>
<dbReference type="Proteomes" id="UP001358417">
    <property type="component" value="Unassembled WGS sequence"/>
</dbReference>
<evidence type="ECO:0000256" key="2">
    <source>
        <dbReference type="SAM" id="MobiDB-lite"/>
    </source>
</evidence>
<dbReference type="SMART" id="SM00906">
    <property type="entry name" value="Fungal_trans"/>
    <property type="match status" value="1"/>
</dbReference>
<dbReference type="InterPro" id="IPR007219">
    <property type="entry name" value="XnlR_reg_dom"/>
</dbReference>
<comment type="caution">
    <text evidence="4">The sequence shown here is derived from an EMBL/GenBank/DDBJ whole genome shotgun (WGS) entry which is preliminary data.</text>
</comment>
<feature type="compositionally biased region" description="Low complexity" evidence="2">
    <location>
        <begin position="462"/>
        <end position="476"/>
    </location>
</feature>
<dbReference type="PANTHER" id="PTHR46910:SF23">
    <property type="entry name" value="THIAMINE REPRESSIBLE GENES REGULATORY PROTEIN THI1"/>
    <property type="match status" value="1"/>
</dbReference>
<dbReference type="RefSeq" id="XP_064701369.1">
    <property type="nucleotide sequence ID" value="XM_064852394.1"/>
</dbReference>
<protein>
    <recommendedName>
        <fullName evidence="3">Xylanolytic transcriptional activator regulatory domain-containing protein</fullName>
    </recommendedName>
</protein>
<accession>A0AAV9MZE9</accession>
<feature type="region of interest" description="Disordered" evidence="2">
    <location>
        <begin position="611"/>
        <end position="638"/>
    </location>
</feature>
<keyword evidence="5" id="KW-1185">Reference proteome</keyword>
<dbReference type="GO" id="GO:0003677">
    <property type="term" value="F:DNA binding"/>
    <property type="evidence" value="ECO:0007669"/>
    <property type="project" value="InterPro"/>
</dbReference>
<evidence type="ECO:0000259" key="3">
    <source>
        <dbReference type="SMART" id="SM00906"/>
    </source>
</evidence>
<feature type="region of interest" description="Disordered" evidence="2">
    <location>
        <begin position="449"/>
        <end position="476"/>
    </location>
</feature>
<dbReference type="GO" id="GO:0008270">
    <property type="term" value="F:zinc ion binding"/>
    <property type="evidence" value="ECO:0007669"/>
    <property type="project" value="InterPro"/>
</dbReference>
<dbReference type="CDD" id="cd12148">
    <property type="entry name" value="fungal_TF_MHR"/>
    <property type="match status" value="1"/>
</dbReference>
<evidence type="ECO:0000313" key="4">
    <source>
        <dbReference type="EMBL" id="KAK5045758.1"/>
    </source>
</evidence>
<reference evidence="4 5" key="1">
    <citation type="submission" date="2023-08" db="EMBL/GenBank/DDBJ databases">
        <title>Black Yeasts Isolated from many extreme environments.</title>
        <authorList>
            <person name="Coleine C."/>
            <person name="Stajich J.E."/>
            <person name="Selbmann L."/>
        </authorList>
    </citation>
    <scope>NUCLEOTIDE SEQUENCE [LARGE SCALE GENOMIC DNA]</scope>
    <source>
        <strain evidence="4 5">CCFEE 5792</strain>
    </source>
</reference>
<keyword evidence="1" id="KW-0539">Nucleus</keyword>
<feature type="domain" description="Xylanolytic transcriptional activator regulatory" evidence="3">
    <location>
        <begin position="274"/>
        <end position="347"/>
    </location>
</feature>
<evidence type="ECO:0000256" key="1">
    <source>
        <dbReference type="ARBA" id="ARBA00023242"/>
    </source>
</evidence>
<dbReference type="InterPro" id="IPR050987">
    <property type="entry name" value="AtrR-like"/>
</dbReference>
<dbReference type="PANTHER" id="PTHR46910">
    <property type="entry name" value="TRANSCRIPTION FACTOR PDR1"/>
    <property type="match status" value="1"/>
</dbReference>
<gene>
    <name evidence="4" type="ORF">LTR84_008850</name>
</gene>
<sequence>MHASSASLHTLEDELLSEARRRAFYMGRILNYYLPDLDLSTKGLYEKVKSLDSEQKAVDQSAAASPESESDVNDTLQGEECTINAVNDDVAHYSGELSYWNFSMRLNKHVKDLMDTEDQQDIPHYWRVEQLNSSPIAVSKAASTLPPLQIAEFLISVYLKHAAVSYFCFEPHWIVEKMGLIYNKTPHLTPKDAGALVTLLGVLAIGSQHAHLESPKNARTQRETDSHDNELGAVFYQQAARLLPEVIHLGSLESVQGCLLLGLYALPVDASGLGYIYLNLAMKMAMQNGMHRQAPDTVFAPEAISRRSKIWWTVYCLERKISIYHGRPISVRPMDIDVGLPHDEFEPLGQDSISSTSSLRTLIKLVDNLGQAADDILLLRNRNKLQTSGVLTRLISKRDEIKRWWTDLALHKQPFSRPKIHLQLEYCLLRMFLGRPFLVNREVPGLSPDSTSEDALAQQNPTRSTASQSQRQSSRASRATSLVDDCVSAATEAIDLCQALRDNDCGLAAVSYVEYSSCRASLLVLIAFCIRTQTIQCFDHQKRGLEMIREMAATGESARHEILLIEALGRALKRLHLWNQNTSPDSRASPKRPQASYHDFKQWRTLWRADKSVPRSAEPEEQILSSASRSQRTEDTVRQVHRSDLGFVNTEANGSDQQHDTATFGNIVSGVSASNAAPRTFDPSLFGSNSMFPVPNDFYNHSEWQLLERFLAIPDNQFPHAAGMLADSHSLTTSNLRDTNSQDFGGMTF</sequence>
<name>A0AAV9MZE9_9EURO</name>
<organism evidence="4 5">
    <name type="scientific">Exophiala bonariae</name>
    <dbReference type="NCBI Taxonomy" id="1690606"/>
    <lineage>
        <taxon>Eukaryota</taxon>
        <taxon>Fungi</taxon>
        <taxon>Dikarya</taxon>
        <taxon>Ascomycota</taxon>
        <taxon>Pezizomycotina</taxon>
        <taxon>Eurotiomycetes</taxon>
        <taxon>Chaetothyriomycetidae</taxon>
        <taxon>Chaetothyriales</taxon>
        <taxon>Herpotrichiellaceae</taxon>
        <taxon>Exophiala</taxon>
    </lineage>
</organism>
<dbReference type="Pfam" id="PF04082">
    <property type="entry name" value="Fungal_trans"/>
    <property type="match status" value="1"/>
</dbReference>
<proteinExistence type="predicted"/>